<dbReference type="Proteomes" id="UP000824469">
    <property type="component" value="Unassembled WGS sequence"/>
</dbReference>
<feature type="region of interest" description="Disordered" evidence="9">
    <location>
        <begin position="246"/>
        <end position="272"/>
    </location>
</feature>
<dbReference type="InterPro" id="IPR011009">
    <property type="entry name" value="Kinase-like_dom_sf"/>
</dbReference>
<evidence type="ECO:0000256" key="8">
    <source>
        <dbReference type="PROSITE-ProRule" id="PRU10141"/>
    </source>
</evidence>
<keyword evidence="7" id="KW-0829">Tyrosine-protein kinase</keyword>
<organism evidence="11 12">
    <name type="scientific">Taxus chinensis</name>
    <name type="common">Chinese yew</name>
    <name type="synonym">Taxus wallichiana var. chinensis</name>
    <dbReference type="NCBI Taxonomy" id="29808"/>
    <lineage>
        <taxon>Eukaryota</taxon>
        <taxon>Viridiplantae</taxon>
        <taxon>Streptophyta</taxon>
        <taxon>Embryophyta</taxon>
        <taxon>Tracheophyta</taxon>
        <taxon>Spermatophyta</taxon>
        <taxon>Pinopsida</taxon>
        <taxon>Pinidae</taxon>
        <taxon>Conifers II</taxon>
        <taxon>Cupressales</taxon>
        <taxon>Taxaceae</taxon>
        <taxon>Taxus</taxon>
    </lineage>
</organism>
<dbReference type="FunFam" id="1.10.510.10:FF:000103">
    <property type="entry name" value="PTI1-like tyrosine-protein kinase 3"/>
    <property type="match status" value="1"/>
</dbReference>
<dbReference type="PROSITE" id="PS50011">
    <property type="entry name" value="PROTEIN_KINASE_DOM"/>
    <property type="match status" value="1"/>
</dbReference>
<dbReference type="GO" id="GO:0004713">
    <property type="term" value="F:protein tyrosine kinase activity"/>
    <property type="evidence" value="ECO:0007669"/>
    <property type="project" value="UniProtKB-KW"/>
</dbReference>
<dbReference type="PROSITE" id="PS00107">
    <property type="entry name" value="PROTEIN_KINASE_ATP"/>
    <property type="match status" value="1"/>
</dbReference>
<evidence type="ECO:0000259" key="10">
    <source>
        <dbReference type="PROSITE" id="PS50011"/>
    </source>
</evidence>
<feature type="compositionally biased region" description="Polar residues" evidence="9">
    <location>
        <begin position="172"/>
        <end position="189"/>
    </location>
</feature>
<dbReference type="InterPro" id="IPR001245">
    <property type="entry name" value="Ser-Thr/Tyr_kinase_cat_dom"/>
</dbReference>
<evidence type="ECO:0000256" key="1">
    <source>
        <dbReference type="ARBA" id="ARBA00022527"/>
    </source>
</evidence>
<dbReference type="InterPro" id="IPR008271">
    <property type="entry name" value="Ser/Thr_kinase_AS"/>
</dbReference>
<dbReference type="AlphaFoldDB" id="A0AA38L5L3"/>
<dbReference type="Pfam" id="PF07714">
    <property type="entry name" value="PK_Tyr_Ser-Thr"/>
    <property type="match status" value="1"/>
</dbReference>
<protein>
    <recommendedName>
        <fullName evidence="10">Protein kinase domain-containing protein</fullName>
    </recommendedName>
</protein>
<dbReference type="PROSITE" id="PS00108">
    <property type="entry name" value="PROTEIN_KINASE_ST"/>
    <property type="match status" value="1"/>
</dbReference>
<evidence type="ECO:0000256" key="3">
    <source>
        <dbReference type="ARBA" id="ARBA00022679"/>
    </source>
</evidence>
<keyword evidence="1" id="KW-0723">Serine/threonine-protein kinase</keyword>
<keyword evidence="4 8" id="KW-0547">Nucleotide-binding</keyword>
<evidence type="ECO:0000256" key="2">
    <source>
        <dbReference type="ARBA" id="ARBA00022553"/>
    </source>
</evidence>
<dbReference type="Gene3D" id="1.10.510.10">
    <property type="entry name" value="Transferase(Phosphotransferase) domain 1"/>
    <property type="match status" value="1"/>
</dbReference>
<dbReference type="PANTHER" id="PTHR47983">
    <property type="entry name" value="PTO-INTERACTING PROTEIN 1-LIKE"/>
    <property type="match status" value="1"/>
</dbReference>
<evidence type="ECO:0000256" key="7">
    <source>
        <dbReference type="ARBA" id="ARBA00023137"/>
    </source>
</evidence>
<keyword evidence="5" id="KW-0418">Kinase</keyword>
<dbReference type="InterPro" id="IPR052101">
    <property type="entry name" value="Plant_StressResp_Kinase"/>
</dbReference>
<dbReference type="SUPFAM" id="SSF56112">
    <property type="entry name" value="Protein kinase-like (PK-like)"/>
    <property type="match status" value="1"/>
</dbReference>
<proteinExistence type="predicted"/>
<reference evidence="11 12" key="1">
    <citation type="journal article" date="2021" name="Nat. Plants">
        <title>The Taxus genome provides insights into paclitaxel biosynthesis.</title>
        <authorList>
            <person name="Xiong X."/>
            <person name="Gou J."/>
            <person name="Liao Q."/>
            <person name="Li Y."/>
            <person name="Zhou Q."/>
            <person name="Bi G."/>
            <person name="Li C."/>
            <person name="Du R."/>
            <person name="Wang X."/>
            <person name="Sun T."/>
            <person name="Guo L."/>
            <person name="Liang H."/>
            <person name="Lu P."/>
            <person name="Wu Y."/>
            <person name="Zhang Z."/>
            <person name="Ro D.K."/>
            <person name="Shang Y."/>
            <person name="Huang S."/>
            <person name="Yan J."/>
        </authorList>
    </citation>
    <scope>NUCLEOTIDE SEQUENCE [LARGE SCALE GENOMIC DNA]</scope>
    <source>
        <strain evidence="11">Ta-2019</strain>
    </source>
</reference>
<evidence type="ECO:0000256" key="6">
    <source>
        <dbReference type="ARBA" id="ARBA00022840"/>
    </source>
</evidence>
<keyword evidence="3" id="KW-0808">Transferase</keyword>
<evidence type="ECO:0000256" key="9">
    <source>
        <dbReference type="SAM" id="MobiDB-lite"/>
    </source>
</evidence>
<name>A0AA38L5L3_TAXCH</name>
<dbReference type="EMBL" id="JAHRHJ020000007">
    <property type="protein sequence ID" value="KAH9309395.1"/>
    <property type="molecule type" value="Genomic_DNA"/>
</dbReference>
<evidence type="ECO:0000256" key="5">
    <source>
        <dbReference type="ARBA" id="ARBA00022777"/>
    </source>
</evidence>
<feature type="region of interest" description="Disordered" evidence="9">
    <location>
        <begin position="171"/>
        <end position="193"/>
    </location>
</feature>
<gene>
    <name evidence="11" type="ORF">KI387_037306</name>
</gene>
<keyword evidence="12" id="KW-1185">Reference proteome</keyword>
<accession>A0AA38L5L3</accession>
<dbReference type="SMART" id="SM00220">
    <property type="entry name" value="S_TKc"/>
    <property type="match status" value="1"/>
</dbReference>
<evidence type="ECO:0000313" key="11">
    <source>
        <dbReference type="EMBL" id="KAH9309395.1"/>
    </source>
</evidence>
<feature type="domain" description="Protein kinase" evidence="10">
    <location>
        <begin position="443"/>
        <end position="723"/>
    </location>
</feature>
<keyword evidence="2" id="KW-0597">Phosphoprotein</keyword>
<dbReference type="Gene3D" id="3.30.200.20">
    <property type="entry name" value="Phosphorylase Kinase, domain 1"/>
    <property type="match status" value="1"/>
</dbReference>
<feature type="non-terminal residue" evidence="11">
    <location>
        <position position="1"/>
    </location>
</feature>
<dbReference type="InterPro" id="IPR000719">
    <property type="entry name" value="Prot_kinase_dom"/>
</dbReference>
<dbReference type="GO" id="GO:0005524">
    <property type="term" value="F:ATP binding"/>
    <property type="evidence" value="ECO:0007669"/>
    <property type="project" value="UniProtKB-UniRule"/>
</dbReference>
<dbReference type="GO" id="GO:0004674">
    <property type="term" value="F:protein serine/threonine kinase activity"/>
    <property type="evidence" value="ECO:0007669"/>
    <property type="project" value="UniProtKB-KW"/>
</dbReference>
<dbReference type="PANTHER" id="PTHR47983:SF3">
    <property type="entry name" value="OS05G0135800 PROTEIN"/>
    <property type="match status" value="1"/>
</dbReference>
<dbReference type="InterPro" id="IPR017441">
    <property type="entry name" value="Protein_kinase_ATP_BS"/>
</dbReference>
<sequence length="735" mass="80699">MESTITSLRYEIQQLKDASQSHTSSIQSMESTITSLRSEIQQLKDASQSHVCAPSTSYMQSMSTTCHLVEPQDMSFPEPLIFEHNTIPHAILTQLLSRKLITLPPTHYYLPCRLAKYLGHPYCDYHQINGHNANACHTLHRLIQILTRQGLTSFSTQHPLPKVTPTWAPKSLSPSISLDPSQQAPTVTSDFPPDLSKEVLDDSIIRYITDMDNPSHVHSDPSPSSTSASPIFDIVYPPLTGHHYTTSHTPSLVSQVPPKPSPMVSPSQQHRPPIKISSQTTLVRLSSALSNKPKQPPLRLSATWPLPKSTLQPIKFIKATNPPPSVYNTFSFSPPPPSSTTSFVQQGSTTRKLGLWNLRHWAGRVRRASVGRVMRCFGCWTADDIQKSADAGSPFLSNGNIAGNNGAHKTADATNKDGLVLQPLPIGVPEIPVEELREATENFGPKSLIGEGSYGRVYYSSLSSGRPAAIKKLDTSKQSDQEFLAQVSMVSRLKHENVLELVGYSVEGNLRALAYEFATMGSLHDILHGRKGVKGAQPGPVLTWMQRVKIAIEAAKGLEYLHEKAQPSIIHRDIKSSNILLFDDCTAKIADFDLSNQAPDMAARLHSTRVLGTFGYHAPEYAMTGQLSQKSDVYSFGVVLLELLTGRKPVDHTMPRGQQSLVTWATPRLSEDKVKQCVDSKLKSEYPPKAVAKMAAVAALCVQYEADFRPNMSIVVKALQPLLNVKSVPNSGSPA</sequence>
<evidence type="ECO:0000313" key="12">
    <source>
        <dbReference type="Proteomes" id="UP000824469"/>
    </source>
</evidence>
<keyword evidence="6 8" id="KW-0067">ATP-binding</keyword>
<evidence type="ECO:0000256" key="4">
    <source>
        <dbReference type="ARBA" id="ARBA00022741"/>
    </source>
</evidence>
<comment type="caution">
    <text evidence="11">The sequence shown here is derived from an EMBL/GenBank/DDBJ whole genome shotgun (WGS) entry which is preliminary data.</text>
</comment>
<feature type="binding site" evidence="8">
    <location>
        <position position="472"/>
    </location>
    <ligand>
        <name>ATP</name>
        <dbReference type="ChEBI" id="CHEBI:30616"/>
    </ligand>
</feature>